<keyword evidence="1" id="KW-0732">Signal</keyword>
<comment type="caution">
    <text evidence="3">The sequence shown here is derived from an EMBL/GenBank/DDBJ whole genome shotgun (WGS) entry which is preliminary data.</text>
</comment>
<feature type="signal peptide" evidence="1">
    <location>
        <begin position="1"/>
        <end position="22"/>
    </location>
</feature>
<reference evidence="3 4" key="1">
    <citation type="submission" date="2015-02" db="EMBL/GenBank/DDBJ databases">
        <title>Draft genome of a novel marine cyanobacterium (Chroococcales) isolated from South Atlantic Ocean.</title>
        <authorList>
            <person name="Rigonato J."/>
            <person name="Alvarenga D.O."/>
            <person name="Branco L.H."/>
            <person name="Varani A.M."/>
            <person name="Brandini F.P."/>
            <person name="Fiore M.F."/>
        </authorList>
    </citation>
    <scope>NUCLEOTIDE SEQUENCE [LARGE SCALE GENOMIC DNA]</scope>
    <source>
        <strain evidence="3 4">CENA595</strain>
    </source>
</reference>
<feature type="domain" description="DUF4189" evidence="2">
    <location>
        <begin position="215"/>
        <end position="305"/>
    </location>
</feature>
<feature type="chain" id="PRO_5002337261" description="DUF4189 domain-containing protein" evidence="1">
    <location>
        <begin position="23"/>
        <end position="457"/>
    </location>
</feature>
<dbReference type="GO" id="GO:0006644">
    <property type="term" value="P:phospholipid metabolic process"/>
    <property type="evidence" value="ECO:0007669"/>
    <property type="project" value="InterPro"/>
</dbReference>
<dbReference type="InterPro" id="IPR025240">
    <property type="entry name" value="DUF4189"/>
</dbReference>
<dbReference type="Pfam" id="PF13827">
    <property type="entry name" value="DUF4189"/>
    <property type="match status" value="1"/>
</dbReference>
<gene>
    <name evidence="3" type="ORF">UH38_22790</name>
</gene>
<protein>
    <recommendedName>
        <fullName evidence="2">DUF4189 domain-containing protein</fullName>
    </recommendedName>
</protein>
<accession>A0A0D8ZMT1</accession>
<evidence type="ECO:0000256" key="1">
    <source>
        <dbReference type="SAM" id="SignalP"/>
    </source>
</evidence>
<dbReference type="GO" id="GO:0050482">
    <property type="term" value="P:arachidonate secretion"/>
    <property type="evidence" value="ECO:0007669"/>
    <property type="project" value="InterPro"/>
</dbReference>
<dbReference type="Gene3D" id="1.20.90.10">
    <property type="entry name" value="Phospholipase A2 domain"/>
    <property type="match status" value="1"/>
</dbReference>
<dbReference type="AlphaFoldDB" id="A0A0D8ZMT1"/>
<evidence type="ECO:0000313" key="3">
    <source>
        <dbReference type="EMBL" id="KJH69657.1"/>
    </source>
</evidence>
<dbReference type="Proteomes" id="UP000032452">
    <property type="component" value="Unassembled WGS sequence"/>
</dbReference>
<organism evidence="3 4">
    <name type="scientific">Aliterella atlantica CENA595</name>
    <dbReference type="NCBI Taxonomy" id="1618023"/>
    <lineage>
        <taxon>Bacteria</taxon>
        <taxon>Bacillati</taxon>
        <taxon>Cyanobacteriota</taxon>
        <taxon>Cyanophyceae</taxon>
        <taxon>Chroococcidiopsidales</taxon>
        <taxon>Aliterellaceae</taxon>
        <taxon>Aliterella</taxon>
    </lineage>
</organism>
<dbReference type="RefSeq" id="WP_045057003.1">
    <property type="nucleotide sequence ID" value="NZ_CAWMDP010000036.1"/>
</dbReference>
<evidence type="ECO:0000313" key="4">
    <source>
        <dbReference type="Proteomes" id="UP000032452"/>
    </source>
</evidence>
<dbReference type="EMBL" id="JYON01000037">
    <property type="protein sequence ID" value="KJH69657.1"/>
    <property type="molecule type" value="Genomic_DNA"/>
</dbReference>
<evidence type="ECO:0000259" key="2">
    <source>
        <dbReference type="Pfam" id="PF13827"/>
    </source>
</evidence>
<proteinExistence type="predicted"/>
<dbReference type="InterPro" id="IPR036444">
    <property type="entry name" value="PLipase_A2_dom_sf"/>
</dbReference>
<dbReference type="OrthoDB" id="583224at2"/>
<keyword evidence="4" id="KW-1185">Reference proteome</keyword>
<dbReference type="GO" id="GO:0004623">
    <property type="term" value="F:phospholipase A2 activity"/>
    <property type="evidence" value="ECO:0007669"/>
    <property type="project" value="InterPro"/>
</dbReference>
<sequence>MKKTISNISYLCAFLVSYTAQAIPWAILPQPAIAQDQRCGVKNGIPLPCWTEFLEDGEGEETLPLYPYAKRPNGCSIPGGRPGEYDNFGSLGYNFSFREACNRHDRCYYTLGTTPGQCNIPYAQELLQVCKDGIFQPLKPQDVVSSGKSRATAIANCEIRAEWMSKAVIAGQSKYHQEAQEKQARYLRKVDDFLIARRGQVLPTTVQDVELQPRYAGIAISPSGDYYYGWNDTNKQALESRLISKCGSNCKSFFTSNFGINRMYLALVQASDNAWATRANPSINNAVQEALSSCREVSRDPDSCQLDVVISPKQGVVRRSEPVPRVEQKTCFSVDARQGWQSFVLPRTINSPESIEGGWSVDARSYSTVNHLGHQGAEAERLAPYNDYKYDQRFPFGALLMSVSNRDTIWIQTTDYIVDWNTSFPVGSVVRFRINDTDAALGDNAGSLNICLHKAAG</sequence>
<name>A0A0D8ZMT1_9CYAN</name>